<dbReference type="Proteomes" id="UP000219435">
    <property type="component" value="Unassembled WGS sequence"/>
</dbReference>
<dbReference type="PANTHER" id="PTHR23131">
    <property type="entry name" value="ENDORIBONUCLEASE LACTB2"/>
    <property type="match status" value="1"/>
</dbReference>
<dbReference type="InterPro" id="IPR050662">
    <property type="entry name" value="Sec-metab_biosynth-thioest"/>
</dbReference>
<keyword evidence="3" id="KW-1185">Reference proteome</keyword>
<evidence type="ECO:0000313" key="3">
    <source>
        <dbReference type="Proteomes" id="UP000219435"/>
    </source>
</evidence>
<dbReference type="PANTHER" id="PTHR23131:SF0">
    <property type="entry name" value="ENDORIBONUCLEASE LACTB2"/>
    <property type="match status" value="1"/>
</dbReference>
<gene>
    <name evidence="2" type="ORF">SAMN05660748_2574</name>
</gene>
<accession>A0A285V6U8</accession>
<dbReference type="Pfam" id="PF00753">
    <property type="entry name" value="Lactamase_B"/>
    <property type="match status" value="2"/>
</dbReference>
<evidence type="ECO:0000313" key="2">
    <source>
        <dbReference type="EMBL" id="SOC49842.1"/>
    </source>
</evidence>
<dbReference type="Gene3D" id="3.60.15.10">
    <property type="entry name" value="Ribonuclease Z/Hydroxyacylglutathione hydrolase-like"/>
    <property type="match status" value="2"/>
</dbReference>
<dbReference type="SMART" id="SM00849">
    <property type="entry name" value="Lactamase_B"/>
    <property type="match status" value="1"/>
</dbReference>
<name>A0A285V6U8_9ACTN</name>
<dbReference type="OrthoDB" id="9788263at2"/>
<sequence length="274" mass="29415">MWTRDTPPPRPGDPLSVTERATLVLAPNANAWTFEGTNTWLLAEPGSDVCAVVDPGPDDDAHLAAILDAAGERRIVAVWVTHAHHDHAELAPRLARVTGATLRAANPRLSDQPFTDDEVLRVGALEVRVLWTPGHTGDSVCFHLPAEGSVLTGDTVLGRGSPIVKPGRLGQFFASLDRLGEVLAPAGSVILPGHGPALPHPVPELERRRQSRMRRLDQVAQAMAEGVTEPEALVERMYPHLGPELRDAARISVEASIVHVQTTHVPALSDPVPN</sequence>
<dbReference type="SUPFAM" id="SSF56281">
    <property type="entry name" value="Metallo-hydrolase/oxidoreductase"/>
    <property type="match status" value="1"/>
</dbReference>
<protein>
    <submittedName>
        <fullName evidence="2">Glyoxylase, beta-lactamase superfamily II</fullName>
    </submittedName>
</protein>
<feature type="domain" description="Metallo-beta-lactamase" evidence="1">
    <location>
        <begin position="36"/>
        <end position="194"/>
    </location>
</feature>
<reference evidence="3" key="1">
    <citation type="submission" date="2017-08" db="EMBL/GenBank/DDBJ databases">
        <authorList>
            <person name="Varghese N."/>
            <person name="Submissions S."/>
        </authorList>
    </citation>
    <scope>NUCLEOTIDE SEQUENCE [LARGE SCALE GENOMIC DNA]</scope>
    <source>
        <strain evidence="3">DSM 4725</strain>
    </source>
</reference>
<proteinExistence type="predicted"/>
<dbReference type="InterPro" id="IPR001279">
    <property type="entry name" value="Metallo-B-lactamas"/>
</dbReference>
<dbReference type="EMBL" id="OBQI01000003">
    <property type="protein sequence ID" value="SOC49842.1"/>
    <property type="molecule type" value="Genomic_DNA"/>
</dbReference>
<dbReference type="InterPro" id="IPR036866">
    <property type="entry name" value="RibonucZ/Hydroxyglut_hydro"/>
</dbReference>
<evidence type="ECO:0000259" key="1">
    <source>
        <dbReference type="SMART" id="SM00849"/>
    </source>
</evidence>
<dbReference type="AlphaFoldDB" id="A0A285V6U8"/>
<dbReference type="CDD" id="cd16278">
    <property type="entry name" value="metallo-hydrolase-like_MBL-fold"/>
    <property type="match status" value="1"/>
</dbReference>
<organism evidence="2 3">
    <name type="scientific">Blastococcus aggregatus</name>
    <dbReference type="NCBI Taxonomy" id="38502"/>
    <lineage>
        <taxon>Bacteria</taxon>
        <taxon>Bacillati</taxon>
        <taxon>Actinomycetota</taxon>
        <taxon>Actinomycetes</taxon>
        <taxon>Geodermatophilales</taxon>
        <taxon>Geodermatophilaceae</taxon>
        <taxon>Blastococcus</taxon>
    </lineage>
</organism>